<dbReference type="InterPro" id="IPR024290">
    <property type="entry name" value="SICA_extracell_a"/>
</dbReference>
<feature type="compositionally biased region" description="Basic and acidic residues" evidence="1">
    <location>
        <begin position="791"/>
        <end position="801"/>
    </location>
</feature>
<evidence type="ECO:0000313" key="6">
    <source>
        <dbReference type="Proteomes" id="UP000054561"/>
    </source>
</evidence>
<keyword evidence="2" id="KW-0812">Transmembrane</keyword>
<feature type="compositionally biased region" description="Polar residues" evidence="1">
    <location>
        <begin position="1047"/>
        <end position="1058"/>
    </location>
</feature>
<feature type="compositionally biased region" description="Basic and acidic residues" evidence="1">
    <location>
        <begin position="958"/>
        <end position="968"/>
    </location>
</feature>
<sequence length="1514" mass="162159">MQELKDEIAQNMKQDNDKDDGIAETLCSTHGTDSEDVTPDDIARCALLARIMFYMEGLNGQGSTVAQGRDNTNMQQIEEGMKCIIGSVYIKKIMELSCWGDDIREHALKAVEPHVHAMLPGRPSRSSKCVNWDFGRTCVGLFPLEGRITKWMLSDSIVTQSVKDAAFGTSCSGQAWTHRTQDMRAQAAATGIHGTQCAGSPRNVQLNGKSMLRRMNNHHQQAARQHIHENGGGTKKWNGTVGPGATADGWRGGGKPGPGSSTKPSAAKAAAPATPAPANPVNTGAAPAKPVAATPATAVATNDGNTQITGATDGVKAKDTQADDCPGDKVWEWTEREIYVLQGYSAEDWNKVQKVLKEFIQHLQGTNELFDAYGANCDNIGWEDMRPGQYHKGQRVADMMRCRIMSGALWFANGANAQGTTVHMDDTDTWLRCEVAHVFGHLLKKMYCTDQQGWSRGVEYAYTALQNMGQQTNGVDGIKGPVVEGKCTMCGYTGYKHNAQAVNLEIAQWLMAEGNILSEIQQLEAEMPCSEYWEKYINKEHVEKGNPMDKLLNEKGKEKMKDIKNEIVQKATKVFDKAKDAVEKKITQLAGSNTTPKKTNKNEGNSDKTTAADTGSAQGPTAAGGSPSQGKGVARSEEPAEPPGRPSGTEDQAPRSPAPPEPPEPPEPPRPAAPAPSGTSQGEHDVDQILRELDEQEKARLARISTTGRFEGEHLVNVIRPGDTSWISINHDVTQVTPSTQPEGSGVHPGQEHVPASSELQPEAKPAASETTKTSPAATTLPTGTGADSTTDNKEKSKDPRAAGTAHSPGDQVVDGGNDDPPPLNPPKPKPNPNPDQAGVGGNGPGVEPPTAGTEQGGGGGAGGGGSGSSSSSGSGSTGHQNPGSSGTASTGDHKPDHDVTQVTPSTQPEGSGVHPGQEHVPASSELQPEAKPAASETTKTSPAATTLPTGTGADSTTDNKEKSKDPRAAGTAHSPGDQVVDGGNDDPPPLNPPKPKPNPNPDQAGVGGNGPGVEPPTAGTEQGGGGGAGGGGSGSSSSSGSGSTGHQNPGSSGTASTGDHKPGSSGTASTGDHKPGSSGPGSTGHTNNENVGAKGNQEEKLPADAPITPSLFPELKWEHVKPHTPALIPAVVGIGIIAFFLWKYFAYLGQKRRRKFRTVRDVPSPPLDEEILDHLQRGELPPPDYGYTMIRDRQPASAAERRPRHTRVHKRTIIELHLEVLNECEATEWENVKHDYLQILVEEFMGGNNTCTSSSHVCTPDDGLATQHSTKHAASPTPDTPTYSDGTHVFRPNAEHPDPWKCMETTQLATEPCPPHDSVLCPVRANANSAPDHTNWINWIDRNKHILRACTTQPWFLQLKAEWKQYLREHMAERAHNGQRALGERGHMPSVEMKKDAWKKWVAQQHRHMRMYGQEAWFKHLLENIAEETASQKGEVPRVETHLEVEKVMGTADILRVRDVPRTQALHPQPHIKKPLTGLKLCMLLLAFVIEQCEIECRLQEKELYVDALLEKL</sequence>
<evidence type="ECO:0008006" key="7">
    <source>
        <dbReference type="Google" id="ProtNLM"/>
    </source>
</evidence>
<dbReference type="OMA" id="ASHYGAK"/>
<reference evidence="5 6" key="1">
    <citation type="submission" date="2014-03" db="EMBL/GenBank/DDBJ databases">
        <title>The Genome Sequence of Plasmodium fragile nilgiri.</title>
        <authorList>
            <consortium name="The Broad Institute Genomics Platform"/>
            <consortium name="The Broad Institute Genome Sequencing Center for Infectious Disease"/>
            <person name="Neafsey D."/>
            <person name="Duraisingh M."/>
            <person name="Young S.K."/>
            <person name="Zeng Q."/>
            <person name="Gargeya S."/>
            <person name="Abouelleil A."/>
            <person name="Alvarado L."/>
            <person name="Chapman S.B."/>
            <person name="Gainer-Dewar J."/>
            <person name="Goldberg J."/>
            <person name="Griggs A."/>
            <person name="Gujja S."/>
            <person name="Hansen M."/>
            <person name="Howarth C."/>
            <person name="Imamovic A."/>
            <person name="Larimer J."/>
            <person name="Pearson M."/>
            <person name="Poon T.W."/>
            <person name="Priest M."/>
            <person name="Roberts A."/>
            <person name="Saif S."/>
            <person name="Shea T."/>
            <person name="Sykes S."/>
            <person name="Wortman J."/>
            <person name="Nusbaum C."/>
            <person name="Birren B."/>
        </authorList>
    </citation>
    <scope>NUCLEOTIDE SEQUENCE [LARGE SCALE GENOMIC DNA]</scope>
    <source>
        <strain evidence="6">nilgiri</strain>
    </source>
</reference>
<feature type="compositionally biased region" description="Polar residues" evidence="1">
    <location>
        <begin position="725"/>
        <end position="743"/>
    </location>
</feature>
<dbReference type="InterPro" id="IPR024288">
    <property type="entry name" value="SICA_C"/>
</dbReference>
<feature type="compositionally biased region" description="Low complexity" evidence="1">
    <location>
        <begin position="279"/>
        <end position="301"/>
    </location>
</feature>
<dbReference type="EMBL" id="KQ001654">
    <property type="protein sequence ID" value="KJP89172.1"/>
    <property type="molecule type" value="Genomic_DNA"/>
</dbReference>
<proteinExistence type="predicted"/>
<feature type="transmembrane region" description="Helical" evidence="2">
    <location>
        <begin position="1127"/>
        <end position="1148"/>
    </location>
</feature>
<keyword evidence="2" id="KW-0472">Membrane</keyword>
<protein>
    <recommendedName>
        <fullName evidence="7">Schizont-infected cell agglutination C-terminal domain-containing protein</fullName>
    </recommendedName>
</protein>
<feature type="domain" description="Schizont-infected cell agglutination extracellular alpha" evidence="4">
    <location>
        <begin position="4"/>
        <end position="151"/>
    </location>
</feature>
<feature type="compositionally biased region" description="Basic and acidic residues" evidence="1">
    <location>
        <begin position="682"/>
        <end position="700"/>
    </location>
</feature>
<evidence type="ECO:0000259" key="3">
    <source>
        <dbReference type="Pfam" id="PF12879"/>
    </source>
</evidence>
<feature type="compositionally biased region" description="Polar residues" evidence="1">
    <location>
        <begin position="607"/>
        <end position="619"/>
    </location>
</feature>
<feature type="compositionally biased region" description="Pro residues" evidence="1">
    <location>
        <begin position="656"/>
        <end position="674"/>
    </location>
</feature>
<evidence type="ECO:0000256" key="1">
    <source>
        <dbReference type="SAM" id="MobiDB-lite"/>
    </source>
</evidence>
<dbReference type="RefSeq" id="XP_012334317.1">
    <property type="nucleotide sequence ID" value="XM_012478894.1"/>
</dbReference>
<feature type="compositionally biased region" description="Basic and acidic residues" evidence="1">
    <location>
        <begin position="315"/>
        <end position="324"/>
    </location>
</feature>
<feature type="region of interest" description="Disordered" evidence="1">
    <location>
        <begin position="1265"/>
        <end position="1284"/>
    </location>
</feature>
<evidence type="ECO:0000256" key="2">
    <source>
        <dbReference type="SAM" id="Phobius"/>
    </source>
</evidence>
<feature type="compositionally biased region" description="Low complexity" evidence="1">
    <location>
        <begin position="941"/>
        <end position="954"/>
    </location>
</feature>
<dbReference type="GeneID" id="24266572"/>
<feature type="compositionally biased region" description="Gly residues" evidence="1">
    <location>
        <begin position="855"/>
        <end position="868"/>
    </location>
</feature>
<dbReference type="VEuPathDB" id="PlasmoDB:AK88_01258"/>
<evidence type="ECO:0000259" key="4">
    <source>
        <dbReference type="Pfam" id="PF12887"/>
    </source>
</evidence>
<feature type="compositionally biased region" description="Low complexity" evidence="1">
    <location>
        <begin position="774"/>
        <end position="787"/>
    </location>
</feature>
<feature type="domain" description="Schizont-infected cell agglutination C-terminal" evidence="3">
    <location>
        <begin position="1144"/>
        <end position="1249"/>
    </location>
</feature>
<dbReference type="Pfam" id="PF12887">
    <property type="entry name" value="SICA_alpha"/>
    <property type="match status" value="1"/>
</dbReference>
<keyword evidence="6" id="KW-1185">Reference proteome</keyword>
<feature type="compositionally biased region" description="Polar residues" evidence="1">
    <location>
        <begin position="880"/>
        <end position="891"/>
    </location>
</feature>
<feature type="compositionally biased region" description="Pro residues" evidence="1">
    <location>
        <begin position="987"/>
        <end position="1001"/>
    </location>
</feature>
<evidence type="ECO:0000313" key="5">
    <source>
        <dbReference type="EMBL" id="KJP89172.1"/>
    </source>
</evidence>
<feature type="compositionally biased region" description="Low complexity" evidence="1">
    <location>
        <begin position="869"/>
        <end position="879"/>
    </location>
</feature>
<feature type="compositionally biased region" description="Low complexity" evidence="1">
    <location>
        <begin position="258"/>
        <end position="273"/>
    </location>
</feature>
<feature type="compositionally biased region" description="Pro residues" evidence="1">
    <location>
        <begin position="820"/>
        <end position="834"/>
    </location>
</feature>
<feature type="compositionally biased region" description="Gly residues" evidence="1">
    <location>
        <begin position="1022"/>
        <end position="1035"/>
    </location>
</feature>
<dbReference type="Pfam" id="PF12879">
    <property type="entry name" value="SICA_C"/>
    <property type="match status" value="1"/>
</dbReference>
<feature type="compositionally biased region" description="Low complexity" evidence="1">
    <location>
        <begin position="1036"/>
        <end position="1046"/>
    </location>
</feature>
<gene>
    <name evidence="5" type="ORF">AK88_01258</name>
</gene>
<keyword evidence="2" id="KW-1133">Transmembrane helix</keyword>
<dbReference type="Proteomes" id="UP000054561">
    <property type="component" value="Unassembled WGS sequence"/>
</dbReference>
<feature type="region of interest" description="Disordered" evidence="1">
    <location>
        <begin position="587"/>
        <end position="1108"/>
    </location>
</feature>
<feature type="compositionally biased region" description="Polar residues" evidence="1">
    <location>
        <begin position="901"/>
        <end position="910"/>
    </location>
</feature>
<organism evidence="5 6">
    <name type="scientific">Plasmodium fragile</name>
    <dbReference type="NCBI Taxonomy" id="5857"/>
    <lineage>
        <taxon>Eukaryota</taxon>
        <taxon>Sar</taxon>
        <taxon>Alveolata</taxon>
        <taxon>Apicomplexa</taxon>
        <taxon>Aconoidasida</taxon>
        <taxon>Haemosporida</taxon>
        <taxon>Plasmodiidae</taxon>
        <taxon>Plasmodium</taxon>
        <taxon>Plasmodium (Plasmodium)</taxon>
    </lineage>
</organism>
<dbReference type="OrthoDB" id="383264at2759"/>
<accession>A0A0D9QQX4</accession>
<name>A0A0D9QQX4_PLAFR</name>
<feature type="region of interest" description="Disordered" evidence="1">
    <location>
        <begin position="220"/>
        <end position="324"/>
    </location>
</feature>